<keyword evidence="2" id="KW-0217">Developmental protein</keyword>
<dbReference type="SUPFAM" id="SSF46689">
    <property type="entry name" value="Homeodomain-like"/>
    <property type="match status" value="1"/>
</dbReference>
<name>A0AA88MI18_TACVA</name>
<evidence type="ECO:0000256" key="1">
    <source>
        <dbReference type="ARBA" id="ARBA00004123"/>
    </source>
</evidence>
<evidence type="ECO:0000256" key="2">
    <source>
        <dbReference type="ARBA" id="ARBA00022473"/>
    </source>
</evidence>
<comment type="caution">
    <text evidence="5">The sequence shown here is derived from an EMBL/GenBank/DDBJ whole genome shotgun (WGS) entry which is preliminary data.</text>
</comment>
<accession>A0AA88MI18</accession>
<evidence type="ECO:0000256" key="4">
    <source>
        <dbReference type="ARBA" id="ARBA00023163"/>
    </source>
</evidence>
<sequence>MSRSGALAGCFSFTAPESEESYFFLGSGFLQQPNNPVSIWLHASSTRKKRCRYSEHEFVEVKKDFLFNTYLTRELRISLMKAKKQRENHLKDTFTCSDTLSTQS</sequence>
<protein>
    <submittedName>
        <fullName evidence="5">Uncharacterized protein</fullName>
    </submittedName>
</protein>
<dbReference type="GO" id="GO:0048704">
    <property type="term" value="P:embryonic skeletal system morphogenesis"/>
    <property type="evidence" value="ECO:0007669"/>
    <property type="project" value="TreeGrafter"/>
</dbReference>
<evidence type="ECO:0000256" key="3">
    <source>
        <dbReference type="ARBA" id="ARBA00023015"/>
    </source>
</evidence>
<dbReference type="GO" id="GO:0003700">
    <property type="term" value="F:DNA-binding transcription factor activity"/>
    <property type="evidence" value="ECO:0007669"/>
    <property type="project" value="TreeGrafter"/>
</dbReference>
<dbReference type="AlphaFoldDB" id="A0AA88MI18"/>
<dbReference type="PANTHER" id="PTHR45970:SF3">
    <property type="entry name" value="HOMEOBOX PROTEIN HOX-A9"/>
    <property type="match status" value="1"/>
</dbReference>
<keyword evidence="3" id="KW-0805">Transcription regulation</keyword>
<comment type="subcellular location">
    <subcellularLocation>
        <location evidence="1">Nucleus</location>
    </subcellularLocation>
</comment>
<evidence type="ECO:0000313" key="5">
    <source>
        <dbReference type="EMBL" id="KAK2836754.1"/>
    </source>
</evidence>
<keyword evidence="6" id="KW-1185">Reference proteome</keyword>
<dbReference type="Proteomes" id="UP001187315">
    <property type="component" value="Unassembled WGS sequence"/>
</dbReference>
<dbReference type="PANTHER" id="PTHR45970">
    <property type="entry name" value="AGAP004664-PA"/>
    <property type="match status" value="1"/>
</dbReference>
<dbReference type="GO" id="GO:0009952">
    <property type="term" value="P:anterior/posterior pattern specification"/>
    <property type="evidence" value="ECO:0007669"/>
    <property type="project" value="TreeGrafter"/>
</dbReference>
<dbReference type="InterPro" id="IPR009057">
    <property type="entry name" value="Homeodomain-like_sf"/>
</dbReference>
<organism evidence="5 6">
    <name type="scientific">Tachysurus vachellii</name>
    <name type="common">Darkbarbel catfish</name>
    <name type="synonym">Pelteobagrus vachellii</name>
    <dbReference type="NCBI Taxonomy" id="175792"/>
    <lineage>
        <taxon>Eukaryota</taxon>
        <taxon>Metazoa</taxon>
        <taxon>Chordata</taxon>
        <taxon>Craniata</taxon>
        <taxon>Vertebrata</taxon>
        <taxon>Euteleostomi</taxon>
        <taxon>Actinopterygii</taxon>
        <taxon>Neopterygii</taxon>
        <taxon>Teleostei</taxon>
        <taxon>Ostariophysi</taxon>
        <taxon>Siluriformes</taxon>
        <taxon>Bagridae</taxon>
        <taxon>Tachysurus</taxon>
    </lineage>
</organism>
<dbReference type="GO" id="GO:0000978">
    <property type="term" value="F:RNA polymerase II cis-regulatory region sequence-specific DNA binding"/>
    <property type="evidence" value="ECO:0007669"/>
    <property type="project" value="TreeGrafter"/>
</dbReference>
<dbReference type="GO" id="GO:0009954">
    <property type="term" value="P:proximal/distal pattern formation"/>
    <property type="evidence" value="ECO:0007669"/>
    <property type="project" value="TreeGrafter"/>
</dbReference>
<proteinExistence type="predicted"/>
<reference evidence="5" key="1">
    <citation type="submission" date="2023-08" db="EMBL/GenBank/DDBJ databases">
        <title>Pelteobagrus vachellii genome.</title>
        <authorList>
            <person name="Liu H."/>
        </authorList>
    </citation>
    <scope>NUCLEOTIDE SEQUENCE</scope>
    <source>
        <strain evidence="5">PRFRI_2022a</strain>
        <tissue evidence="5">Muscle</tissue>
    </source>
</reference>
<gene>
    <name evidence="5" type="ORF">Q7C36_014623</name>
</gene>
<dbReference type="GO" id="GO:0006357">
    <property type="term" value="P:regulation of transcription by RNA polymerase II"/>
    <property type="evidence" value="ECO:0007669"/>
    <property type="project" value="TreeGrafter"/>
</dbReference>
<dbReference type="InterPro" id="IPR017112">
    <property type="entry name" value="HXA9/HXB9/HXC9"/>
</dbReference>
<keyword evidence="4" id="KW-0804">Transcription</keyword>
<dbReference type="GO" id="GO:0005634">
    <property type="term" value="C:nucleus"/>
    <property type="evidence" value="ECO:0007669"/>
    <property type="project" value="UniProtKB-SubCell"/>
</dbReference>
<evidence type="ECO:0000313" key="6">
    <source>
        <dbReference type="Proteomes" id="UP001187315"/>
    </source>
</evidence>
<dbReference type="EMBL" id="JAVHJS010000014">
    <property type="protein sequence ID" value="KAK2836754.1"/>
    <property type="molecule type" value="Genomic_DNA"/>
</dbReference>